<feature type="compositionally biased region" description="Polar residues" evidence="6">
    <location>
        <begin position="744"/>
        <end position="754"/>
    </location>
</feature>
<feature type="compositionally biased region" description="Basic and acidic residues" evidence="6">
    <location>
        <begin position="1176"/>
        <end position="1193"/>
    </location>
</feature>
<dbReference type="Pfam" id="PF00640">
    <property type="entry name" value="PID"/>
    <property type="match status" value="1"/>
</dbReference>
<feature type="compositionally biased region" description="Basic and acidic residues" evidence="6">
    <location>
        <begin position="1410"/>
        <end position="1421"/>
    </location>
</feature>
<feature type="compositionally biased region" description="Basic and acidic residues" evidence="6">
    <location>
        <begin position="1043"/>
        <end position="1054"/>
    </location>
</feature>
<feature type="compositionally biased region" description="Basic and acidic residues" evidence="6">
    <location>
        <begin position="1907"/>
        <end position="1916"/>
    </location>
</feature>
<feature type="compositionally biased region" description="Basic and acidic residues" evidence="6">
    <location>
        <begin position="856"/>
        <end position="868"/>
    </location>
</feature>
<dbReference type="GO" id="GO:0005737">
    <property type="term" value="C:cytoplasm"/>
    <property type="evidence" value="ECO:0007669"/>
    <property type="project" value="UniProtKB-SubCell"/>
</dbReference>
<protein>
    <recommendedName>
        <fullName evidence="7">PID domain-containing protein</fullName>
    </recommendedName>
</protein>
<evidence type="ECO:0000256" key="3">
    <source>
        <dbReference type="ARBA" id="ARBA00022490"/>
    </source>
</evidence>
<dbReference type="CDD" id="cd01215">
    <property type="entry name" value="PTB_Dab"/>
    <property type="match status" value="1"/>
</dbReference>
<feature type="region of interest" description="Disordered" evidence="6">
    <location>
        <begin position="2023"/>
        <end position="2068"/>
    </location>
</feature>
<dbReference type="InterPro" id="IPR011993">
    <property type="entry name" value="PH-like_dom_sf"/>
</dbReference>
<feature type="region of interest" description="Disordered" evidence="6">
    <location>
        <begin position="363"/>
        <end position="415"/>
    </location>
</feature>
<dbReference type="SUPFAM" id="SSF50729">
    <property type="entry name" value="PH domain-like"/>
    <property type="match status" value="1"/>
</dbReference>
<feature type="compositionally biased region" description="Pro residues" evidence="6">
    <location>
        <begin position="756"/>
        <end position="765"/>
    </location>
</feature>
<evidence type="ECO:0000256" key="6">
    <source>
        <dbReference type="SAM" id="MobiDB-lite"/>
    </source>
</evidence>
<dbReference type="PANTHER" id="PTHR47695">
    <property type="entry name" value="PID DOMAIN-CONTAINING PROTEIN"/>
    <property type="match status" value="1"/>
</dbReference>
<feature type="region of interest" description="Disordered" evidence="6">
    <location>
        <begin position="622"/>
        <end position="783"/>
    </location>
</feature>
<dbReference type="FunFam" id="2.30.29.30:FF:000262">
    <property type="entry name" value="Disabled, isoform F"/>
    <property type="match status" value="1"/>
</dbReference>
<feature type="compositionally biased region" description="Polar residues" evidence="6">
    <location>
        <begin position="531"/>
        <end position="562"/>
    </location>
</feature>
<feature type="compositionally biased region" description="Acidic residues" evidence="6">
    <location>
        <begin position="1244"/>
        <end position="1260"/>
    </location>
</feature>
<dbReference type="EMBL" id="OC316855">
    <property type="protein sequence ID" value="CAD7394015.1"/>
    <property type="molecule type" value="Genomic_DNA"/>
</dbReference>
<name>A0A7R9CEQ9_TIMCR</name>
<feature type="region of interest" description="Disordered" evidence="6">
    <location>
        <begin position="804"/>
        <end position="916"/>
    </location>
</feature>
<feature type="compositionally biased region" description="Polar residues" evidence="6">
    <location>
        <begin position="870"/>
        <end position="879"/>
    </location>
</feature>
<feature type="compositionally biased region" description="Basic residues" evidence="6">
    <location>
        <begin position="702"/>
        <end position="711"/>
    </location>
</feature>
<feature type="region of interest" description="Disordered" evidence="6">
    <location>
        <begin position="1244"/>
        <end position="1268"/>
    </location>
</feature>
<feature type="compositionally biased region" description="Polar residues" evidence="6">
    <location>
        <begin position="1861"/>
        <end position="1877"/>
    </location>
</feature>
<reference evidence="8" key="1">
    <citation type="submission" date="2020-11" db="EMBL/GenBank/DDBJ databases">
        <authorList>
            <person name="Tran Van P."/>
        </authorList>
    </citation>
    <scope>NUCLEOTIDE SEQUENCE</scope>
</reference>
<dbReference type="InterPro" id="IPR048561">
    <property type="entry name" value="Dab_PTB"/>
</dbReference>
<dbReference type="Gene3D" id="2.30.29.30">
    <property type="entry name" value="Pleckstrin-homology domain (PH domain)/Phosphotyrosine-binding domain (PTB)"/>
    <property type="match status" value="1"/>
</dbReference>
<evidence type="ECO:0000256" key="5">
    <source>
        <dbReference type="ARBA" id="ARBA00022782"/>
    </source>
</evidence>
<feature type="compositionally biased region" description="Polar residues" evidence="6">
    <location>
        <begin position="774"/>
        <end position="783"/>
    </location>
</feature>
<dbReference type="InterPro" id="IPR006020">
    <property type="entry name" value="PTB/PI_dom"/>
</dbReference>
<feature type="compositionally biased region" description="Low complexity" evidence="6">
    <location>
        <begin position="1783"/>
        <end position="1802"/>
    </location>
</feature>
<feature type="compositionally biased region" description="Basic and acidic residues" evidence="6">
    <location>
        <begin position="1581"/>
        <end position="1592"/>
    </location>
</feature>
<feature type="compositionally biased region" description="Basic and acidic residues" evidence="6">
    <location>
        <begin position="1827"/>
        <end position="1840"/>
    </location>
</feature>
<feature type="region of interest" description="Disordered" evidence="6">
    <location>
        <begin position="1110"/>
        <end position="1218"/>
    </location>
</feature>
<feature type="compositionally biased region" description="Low complexity" evidence="6">
    <location>
        <begin position="643"/>
        <end position="655"/>
    </location>
</feature>
<keyword evidence="4" id="KW-0597">Phosphoprotein</keyword>
<dbReference type="PROSITE" id="PS01179">
    <property type="entry name" value="PID"/>
    <property type="match status" value="1"/>
</dbReference>
<proteinExistence type="predicted"/>
<feature type="domain" description="PID" evidence="7">
    <location>
        <begin position="96"/>
        <end position="230"/>
    </location>
</feature>
<accession>A0A7R9CEQ9</accession>
<feature type="region of interest" description="Disordered" evidence="6">
    <location>
        <begin position="1899"/>
        <end position="1918"/>
    </location>
</feature>
<evidence type="ECO:0000256" key="4">
    <source>
        <dbReference type="ARBA" id="ARBA00022553"/>
    </source>
</evidence>
<dbReference type="PANTHER" id="PTHR47695:SF3">
    <property type="entry name" value="PID DOMAIN-CONTAINING PROTEIN"/>
    <property type="match status" value="1"/>
</dbReference>
<gene>
    <name evidence="8" type="ORF">TCEB3V08_LOCUS1965</name>
</gene>
<keyword evidence="2" id="KW-0217">Developmental protein</keyword>
<feature type="region of interest" description="Disordered" evidence="6">
    <location>
        <begin position="1034"/>
        <end position="1054"/>
    </location>
</feature>
<evidence type="ECO:0000313" key="8">
    <source>
        <dbReference type="EMBL" id="CAD7394015.1"/>
    </source>
</evidence>
<feature type="compositionally biased region" description="Basic and acidic residues" evidence="6">
    <location>
        <begin position="1710"/>
        <end position="1720"/>
    </location>
</feature>
<feature type="region of interest" description="Disordered" evidence="6">
    <location>
        <begin position="1325"/>
        <end position="1756"/>
    </location>
</feature>
<organism evidence="8">
    <name type="scientific">Timema cristinae</name>
    <name type="common">Walking stick</name>
    <dbReference type="NCBI Taxonomy" id="61476"/>
    <lineage>
        <taxon>Eukaryota</taxon>
        <taxon>Metazoa</taxon>
        <taxon>Ecdysozoa</taxon>
        <taxon>Arthropoda</taxon>
        <taxon>Hexapoda</taxon>
        <taxon>Insecta</taxon>
        <taxon>Pterygota</taxon>
        <taxon>Neoptera</taxon>
        <taxon>Polyneoptera</taxon>
        <taxon>Phasmatodea</taxon>
        <taxon>Timematodea</taxon>
        <taxon>Timematoidea</taxon>
        <taxon>Timematidae</taxon>
        <taxon>Timema</taxon>
    </lineage>
</organism>
<evidence type="ECO:0000259" key="7">
    <source>
        <dbReference type="PROSITE" id="PS01179"/>
    </source>
</evidence>
<sequence>MIRGWLEGGEGGIVSLPSWDYGSSTVRSTLTRAPRRHGSMKCTYNPFPSASLYCMADNHFTHYSLESRRQVHAPDASIVKVLYCHFLDKNEPSRFLGEGVSFKAKLIGILEVSEARGDRMCQEALSDLKIAIRAAGEHKQRININIAIDGLRLRDEKTGDCLYHHPVHKISFIAQDMSDSRAFGYIFGSPDTGHRFFGIKTDKAASQVVIAMRDLFQVVFELKKKEIEMAKQHIEQHQLKIGAGLFMESGSGSKSEQTFSKMRTIQENAAKENGNVASGKSAQQTSEVIADLLDLEFELNHIQQGIHQMERITPSDPFGPSTIKDDPFVSDPFGDSFAPTAVIPPPPKMQKPKQITVFPPPPLSKETARLSDPFNIPPPSRHPNRRGTSRQMVADQPQASIVVPSPPKPTTPLQQEKHWFDRETESLFEEGELPPDPSITSTLPSTVEQIVGEEPKQEQQVPSSTQFDVFTELDPLGTGRSKPYIDRKDFFQELKNPPKKVLKDLVTETPSEATAPLFKATFDINPPPATSLKTQDGTVSEPAQSSKEFLNTPVHSTQPAAPTTTEIKPLHFEEDPFAESDPFNTDPFEEDDFSKMTCVPNVAIISHDPFDTDFADFTMFGKGKKNESVSTTGPNLETDRRSPSTSLDSVSSTSPATFHGPLRVSLPPEKAKTELTLPPLPSSSRQTANQPSYSPSGTLNKAKNKTGRLHKQVTMSGIVRIPSPKSSQRSNGRLGRQMTVDVCNVSTSSRGLNHSPTPPSTPTPPRSERRSPSILDNVTLSNRCSITPSPPVVACFPDIEEQDNASRLSGSSAELAEIVPEPPPRPATTITPIKPPPLPPKRQQACSVFKPPPRPPHADEQPHYDYIENYKTSSSPTSQDADDVKSPPIPVPARRPRFSDFDIGTIPQRPRRHPSDASIQSIADEPDYVPPFPILPPPQKKTLSLNPSKHSTSTITTLASILQASASFTTTSATDDTQTKPQLSTGAPSLDITLSQLTKTGLGELAARLGVSPDHLSRMTLQDFTKYLIKLSNNHQTSEDNCEESKSESEDVKRDKYAKLRESLDEEPTFKAEFETHFENNEANEKHEDVFQETTFDKYAVFRELIEQHSKEEQSLGSKATTSSADEEPQALDEKPLNSIENTSLKPLSTNEETNEDKYAALREISVPEVDEEKENDSSSEKDESMAETSKTEDDYDLLTLSLHQSEGTDSPTTIIREPQSIIESTILEEDVNALEEDNIEIVEDIKQDDDEEEEEEEETDIKNSFSDSKIENVSIDAGVLINKESEHTQKNVSLDSIVTEEEYKVPSEGWAKFDMTQFATVSYKPPSEAHSEGGVSPWSSDGKEFTKRPTTWQEESKKELEKSRRRKPHRESPWREDEESEEGWDDRAEQTWRENGWSDGDSFYGEVTPVKERVYGDERRGRRRRVSPWKGRKSSREPSPWDQEGKHEDEEQWAGMGKRWQRRSMDEEEDDDDHETRWKTKPKHRGSSWEEERRRKYGSKDLNGMDYEDGRKRRSSPWKGERDRRGSWESGSWDEEDRYSQREYGDRWSREDEYRRRWEHDMDSRGYSWNKKSGGGSEAEYGRHEYLGRRKQDSHHRYYRDRSRESPWEDEYSEHGEEDSPKYQARRSNWPKRPSSASETRRVIERSSPGDLKPRPLEKQNQSSSKSEMGEKSPGYSYSDWKYREWSGRPRSREGQFNCEQEYDYWPPPKDRPPRRDLVGYEQRSLTLQTRRPHRYRKSQDRSYNPKSPFDDDFSTHSFDFVTDIKLQGGESDTSDSAMKRSPVSMTHSMSPSSITTPTETIPKRKTTPVSELVVLPKEVIPSSPLDHKVSPSLDDTRFRPSRGPNQRHSPFEDDFTPPETRNASARLISSVSSDISDNHKSPFEDVRSGGRVERVVEETTCDSDAEPKNGKNNDDVFLPADSVARASESVSKFTHFETDMFSDSISEVISSKPSVESKRLDKRLSSSLWSSEDSVKVEKHPSAMKMRMTSLFRVDSSSNIKKSESVNIFARENDPFDDDFFGSNMAVTLPRPHSDSQTTDKSNSNNNSDPYNWTKAFDSFNFEEEN</sequence>
<feature type="region of interest" description="Disordered" evidence="6">
    <location>
        <begin position="1824"/>
        <end position="1894"/>
    </location>
</feature>
<feature type="compositionally biased region" description="Polar residues" evidence="6">
    <location>
        <begin position="1115"/>
        <end position="1124"/>
    </location>
</feature>
<evidence type="ECO:0000256" key="1">
    <source>
        <dbReference type="ARBA" id="ARBA00004496"/>
    </source>
</evidence>
<dbReference type="SMART" id="SM00462">
    <property type="entry name" value="PTB"/>
    <property type="match status" value="1"/>
</dbReference>
<comment type="subcellular location">
    <subcellularLocation>
        <location evidence="1">Cytoplasm</location>
    </subcellularLocation>
</comment>
<keyword evidence="5" id="KW-0221">Differentiation</keyword>
<dbReference type="GO" id="GO:0030154">
    <property type="term" value="P:cell differentiation"/>
    <property type="evidence" value="ECO:0007669"/>
    <property type="project" value="UniProtKB-KW"/>
</dbReference>
<feature type="compositionally biased region" description="Polar residues" evidence="6">
    <location>
        <begin position="1202"/>
        <end position="1214"/>
    </location>
</feature>
<feature type="compositionally biased region" description="Basic residues" evidence="6">
    <location>
        <begin position="1422"/>
        <end position="1434"/>
    </location>
</feature>
<evidence type="ECO:0000256" key="2">
    <source>
        <dbReference type="ARBA" id="ARBA00022473"/>
    </source>
</evidence>
<feature type="compositionally biased region" description="Basic and acidic residues" evidence="6">
    <location>
        <begin position="1539"/>
        <end position="1565"/>
    </location>
</feature>
<feature type="compositionally biased region" description="Polar residues" evidence="6">
    <location>
        <begin position="682"/>
        <end position="701"/>
    </location>
</feature>
<feature type="region of interest" description="Disordered" evidence="6">
    <location>
        <begin position="521"/>
        <end position="562"/>
    </location>
</feature>
<feature type="compositionally biased region" description="Basic and acidic residues" evidence="6">
    <location>
        <begin position="1682"/>
        <end position="1695"/>
    </location>
</feature>
<keyword evidence="3" id="KW-0963">Cytoplasm</keyword>
<feature type="region of interest" description="Disordered" evidence="6">
    <location>
        <begin position="1768"/>
        <end position="1811"/>
    </location>
</feature>
<feature type="compositionally biased region" description="Basic and acidic residues" evidence="6">
    <location>
        <begin position="1601"/>
        <end position="1622"/>
    </location>
</feature>
<feature type="compositionally biased region" description="Basic and acidic residues" evidence="6">
    <location>
        <begin position="1878"/>
        <end position="1894"/>
    </location>
</feature>
<feature type="compositionally biased region" description="Low complexity" evidence="6">
    <location>
        <begin position="2037"/>
        <end position="2056"/>
    </location>
</feature>
<feature type="compositionally biased region" description="Polar residues" evidence="6">
    <location>
        <begin position="1139"/>
        <end position="1152"/>
    </location>
</feature>